<protein>
    <recommendedName>
        <fullName evidence="3">Outer membrane protein beta-barrel domain-containing protein</fullName>
    </recommendedName>
</protein>
<dbReference type="RefSeq" id="WP_133475233.1">
    <property type="nucleotide sequence ID" value="NZ_SNWP01000012.1"/>
</dbReference>
<name>A0A4R6IT89_9BACT</name>
<accession>A0A4R6IT89</accession>
<reference evidence="1 2" key="1">
    <citation type="submission" date="2019-03" db="EMBL/GenBank/DDBJ databases">
        <title>Genomic Encyclopedia of Archaeal and Bacterial Type Strains, Phase II (KMG-II): from individual species to whole genera.</title>
        <authorList>
            <person name="Goeker M."/>
        </authorList>
    </citation>
    <scope>NUCLEOTIDE SEQUENCE [LARGE SCALE GENOMIC DNA]</scope>
    <source>
        <strain evidence="1 2">DSM 28323</strain>
    </source>
</reference>
<evidence type="ECO:0008006" key="3">
    <source>
        <dbReference type="Google" id="ProtNLM"/>
    </source>
</evidence>
<dbReference type="Proteomes" id="UP000295741">
    <property type="component" value="Unassembled WGS sequence"/>
</dbReference>
<gene>
    <name evidence="1" type="ORF">BC659_2662</name>
</gene>
<dbReference type="EMBL" id="SNWP01000012">
    <property type="protein sequence ID" value="TDO25739.1"/>
    <property type="molecule type" value="Genomic_DNA"/>
</dbReference>
<comment type="caution">
    <text evidence="1">The sequence shown here is derived from an EMBL/GenBank/DDBJ whole genome shotgun (WGS) entry which is preliminary data.</text>
</comment>
<proteinExistence type="predicted"/>
<dbReference type="AlphaFoldDB" id="A0A4R6IT89"/>
<keyword evidence="2" id="KW-1185">Reference proteome</keyword>
<organism evidence="1 2">
    <name type="scientific">Sediminibacterium goheungense</name>
    <dbReference type="NCBI Taxonomy" id="1086393"/>
    <lineage>
        <taxon>Bacteria</taxon>
        <taxon>Pseudomonadati</taxon>
        <taxon>Bacteroidota</taxon>
        <taxon>Chitinophagia</taxon>
        <taxon>Chitinophagales</taxon>
        <taxon>Chitinophagaceae</taxon>
        <taxon>Sediminibacterium</taxon>
    </lineage>
</organism>
<sequence>MKLLMLVAVFLLGTVLFAQVPPTKPKVYIHPGLGFYRLTDDPWSIHNTPLLLDFKVGMSVGKHGALGFQFSSAFQSEQVSGRSNIQQPGSGTVWTKSGKHTIHTAGMGIFYERFFQMGKRFTFFPSAYVQFFFSKNIEEGAVYTGTESTPSITYKREVLHNYKVRLGVNLNMQYALSASTAITLRFAQTEGRFSYKFNPQVYFELPVLVGVKYEFK</sequence>
<evidence type="ECO:0000313" key="2">
    <source>
        <dbReference type="Proteomes" id="UP000295741"/>
    </source>
</evidence>
<evidence type="ECO:0000313" key="1">
    <source>
        <dbReference type="EMBL" id="TDO25739.1"/>
    </source>
</evidence>